<proteinExistence type="predicted"/>
<evidence type="ECO:0000313" key="1">
    <source>
        <dbReference type="EMBL" id="GAG87676.1"/>
    </source>
</evidence>
<dbReference type="AlphaFoldDB" id="X1CTX8"/>
<name>X1CTX8_9ZZZZ</name>
<gene>
    <name evidence="1" type="ORF">S01H4_32369</name>
</gene>
<accession>X1CTX8</accession>
<sequence>MGKGSWKRPRSISREEEDLRWAYAQGNMTYAYFRRRYADLKRAGLIRRSGRVLK</sequence>
<dbReference type="EMBL" id="BART01016912">
    <property type="protein sequence ID" value="GAG87676.1"/>
    <property type="molecule type" value="Genomic_DNA"/>
</dbReference>
<protein>
    <submittedName>
        <fullName evidence="1">Uncharacterized protein</fullName>
    </submittedName>
</protein>
<organism evidence="1">
    <name type="scientific">marine sediment metagenome</name>
    <dbReference type="NCBI Taxonomy" id="412755"/>
    <lineage>
        <taxon>unclassified sequences</taxon>
        <taxon>metagenomes</taxon>
        <taxon>ecological metagenomes</taxon>
    </lineage>
</organism>
<reference evidence="1" key="1">
    <citation type="journal article" date="2014" name="Front. Microbiol.">
        <title>High frequency of phylogenetically diverse reductive dehalogenase-homologous genes in deep subseafloor sedimentary metagenomes.</title>
        <authorList>
            <person name="Kawai M."/>
            <person name="Futagami T."/>
            <person name="Toyoda A."/>
            <person name="Takaki Y."/>
            <person name="Nishi S."/>
            <person name="Hori S."/>
            <person name="Arai W."/>
            <person name="Tsubouchi T."/>
            <person name="Morono Y."/>
            <person name="Uchiyama I."/>
            <person name="Ito T."/>
            <person name="Fujiyama A."/>
            <person name="Inagaki F."/>
            <person name="Takami H."/>
        </authorList>
    </citation>
    <scope>NUCLEOTIDE SEQUENCE</scope>
    <source>
        <strain evidence="1">Expedition CK06-06</strain>
    </source>
</reference>
<comment type="caution">
    <text evidence="1">The sequence shown here is derived from an EMBL/GenBank/DDBJ whole genome shotgun (WGS) entry which is preliminary data.</text>
</comment>